<keyword evidence="5" id="KW-0539">Nucleus</keyword>
<feature type="compositionally biased region" description="Low complexity" evidence="7">
    <location>
        <begin position="454"/>
        <end position="478"/>
    </location>
</feature>
<keyword evidence="4" id="KW-0804">Transcription</keyword>
<dbReference type="Pfam" id="PF01285">
    <property type="entry name" value="TEA"/>
    <property type="match status" value="1"/>
</dbReference>
<dbReference type="InterPro" id="IPR038096">
    <property type="entry name" value="TEA/ATTS_sf"/>
</dbReference>
<dbReference type="GO" id="GO:0005667">
    <property type="term" value="C:transcription regulator complex"/>
    <property type="evidence" value="ECO:0007669"/>
    <property type="project" value="TreeGrafter"/>
</dbReference>
<evidence type="ECO:0000256" key="1">
    <source>
        <dbReference type="ARBA" id="ARBA00004123"/>
    </source>
</evidence>
<feature type="DNA-binding region" description="TEA" evidence="6">
    <location>
        <begin position="3"/>
        <end position="79"/>
    </location>
</feature>
<protein>
    <recommendedName>
        <fullName evidence="8">TEA domain-containing protein</fullName>
    </recommendedName>
</protein>
<dbReference type="SMART" id="SM00426">
    <property type="entry name" value="TEA"/>
    <property type="match status" value="1"/>
</dbReference>
<feature type="region of interest" description="Disordered" evidence="7">
    <location>
        <begin position="452"/>
        <end position="478"/>
    </location>
</feature>
<comment type="caution">
    <text evidence="9">The sequence shown here is derived from an EMBL/GenBank/DDBJ whole genome shotgun (WGS) entry which is preliminary data.</text>
</comment>
<dbReference type="RefSeq" id="XP_037154997.1">
    <property type="nucleotide sequence ID" value="XM_037300171.1"/>
</dbReference>
<dbReference type="EMBL" id="JACCJB010000006">
    <property type="protein sequence ID" value="KAF6226444.1"/>
    <property type="molecule type" value="Genomic_DNA"/>
</dbReference>
<accession>A0A8H6FFZ6</accession>
<feature type="region of interest" description="Disordered" evidence="7">
    <location>
        <begin position="717"/>
        <end position="737"/>
    </location>
</feature>
<evidence type="ECO:0000256" key="4">
    <source>
        <dbReference type="ARBA" id="ARBA00023163"/>
    </source>
</evidence>
<evidence type="ECO:0000256" key="7">
    <source>
        <dbReference type="SAM" id="MobiDB-lite"/>
    </source>
</evidence>
<feature type="region of interest" description="Disordered" evidence="7">
    <location>
        <begin position="110"/>
        <end position="151"/>
    </location>
</feature>
<dbReference type="InterPro" id="IPR050937">
    <property type="entry name" value="TEC1_TEAD_TF"/>
</dbReference>
<evidence type="ECO:0000256" key="5">
    <source>
        <dbReference type="ARBA" id="ARBA00023242"/>
    </source>
</evidence>
<dbReference type="PANTHER" id="PTHR11834:SF0">
    <property type="entry name" value="PROTEIN SCALLOPED"/>
    <property type="match status" value="1"/>
</dbReference>
<dbReference type="AlphaFoldDB" id="A0A8H6FFZ6"/>
<reference evidence="9 10" key="1">
    <citation type="journal article" date="2020" name="Genomics">
        <title>Complete, high-quality genomes from long-read metagenomic sequencing of two wolf lichen thalli reveals enigmatic genome architecture.</title>
        <authorList>
            <person name="McKenzie S.K."/>
            <person name="Walston R.F."/>
            <person name="Allen J.L."/>
        </authorList>
    </citation>
    <scope>NUCLEOTIDE SEQUENCE [LARGE SCALE GENOMIC DNA]</scope>
    <source>
        <strain evidence="9">WasteWater1</strain>
    </source>
</reference>
<gene>
    <name evidence="9" type="ORF">HO133_009310</name>
</gene>
<comment type="similarity">
    <text evidence="2">Belongs to the TEC1 family.</text>
</comment>
<evidence type="ECO:0000313" key="9">
    <source>
        <dbReference type="EMBL" id="KAF6226444.1"/>
    </source>
</evidence>
<dbReference type="GO" id="GO:0000978">
    <property type="term" value="F:RNA polymerase II cis-regulatory region sequence-specific DNA binding"/>
    <property type="evidence" value="ECO:0007669"/>
    <property type="project" value="TreeGrafter"/>
</dbReference>
<name>A0A8H6FFZ6_9LECA</name>
<dbReference type="InterPro" id="IPR000818">
    <property type="entry name" value="TEA/ATTS_dom"/>
</dbReference>
<organism evidence="9 10">
    <name type="scientific">Letharia lupina</name>
    <dbReference type="NCBI Taxonomy" id="560253"/>
    <lineage>
        <taxon>Eukaryota</taxon>
        <taxon>Fungi</taxon>
        <taxon>Dikarya</taxon>
        <taxon>Ascomycota</taxon>
        <taxon>Pezizomycotina</taxon>
        <taxon>Lecanoromycetes</taxon>
        <taxon>OSLEUM clade</taxon>
        <taxon>Lecanoromycetidae</taxon>
        <taxon>Lecanorales</taxon>
        <taxon>Lecanorineae</taxon>
        <taxon>Parmeliaceae</taxon>
        <taxon>Letharia</taxon>
    </lineage>
</organism>
<keyword evidence="10" id="KW-1185">Reference proteome</keyword>
<feature type="domain" description="TEA" evidence="8">
    <location>
        <begin position="3"/>
        <end position="79"/>
    </location>
</feature>
<keyword evidence="3" id="KW-0805">Transcription regulation</keyword>
<dbReference type="GeneID" id="59337705"/>
<sequence>MSNFRHRDIKHIGRNAGKRDQRLKFGQTGRGRKKRELHGKQSGGNEFIADYIYKRTGVTRVRKQVSSHLQVLKAFLGENKLCGSDGPKSQPEDANCSTSGMSLVADIKAENSNKKAHSSTAHEETAGDYGDLEYDDASEYQPSQASYRRVSNRPPAPIEILTSNMYPGPTIRRVLEFAMTLTECDSEAPLHSYTSLQSEMASAPKTLADVKNWREMYPPLAADYDRGQIECPIFLFDTHLSLMDHYHPSSLAIKLSLHFSQGAHFTEWRSYPRFYEQNGCPVDLTEFSEPSADNLDSSQVEGTDDAKLGQIAFRGRWWAWVFSSMIIRKSMMDNIGDPKLIREEGERAIERIQGISVMQEIWATHRVYNHRPQRMAILLWKFSTAKSGQAATTSWRRLNAPLSAYEIQSPHPTAEKPPMTLDTTLQAASPYDAHYTAQPSIFSAYPTEDLIPAPLSEDSSPSTTPTPESHSFPSSTSTLFPSSVSNSIYPLYPSQESSFQSQDSAYPTLGSLDSQNSEYSLYQHHDIVEASHESYGPPEFADGSQECYGSQEVMYHSQESLYQEASELYEYPYQMVDAPVTASTSQDFTGGQIHLSYAQTEDSQSSYEAPLIAPQANMMPQHQLIQHPEQFNQHDYLDQHPDDLGGGHHELDEQAQSLPQPYELNELTIDYNGWEETLRLNPDLERHLSINAVDEVRDIGQEYMSRVGQETLELKQGEVLGEVQDEEGSPGRQLEYQ</sequence>
<dbReference type="PRINTS" id="PR00065">
    <property type="entry name" value="TEADOMAIN"/>
</dbReference>
<comment type="subcellular location">
    <subcellularLocation>
        <location evidence="1">Nucleus</location>
    </subcellularLocation>
</comment>
<evidence type="ECO:0000256" key="6">
    <source>
        <dbReference type="PROSITE-ProRule" id="PRU00505"/>
    </source>
</evidence>
<dbReference type="Proteomes" id="UP000593566">
    <property type="component" value="Unassembled WGS sequence"/>
</dbReference>
<dbReference type="GO" id="GO:0005634">
    <property type="term" value="C:nucleus"/>
    <property type="evidence" value="ECO:0007669"/>
    <property type="project" value="UniProtKB-SubCell"/>
</dbReference>
<evidence type="ECO:0000256" key="2">
    <source>
        <dbReference type="ARBA" id="ARBA00008421"/>
    </source>
</evidence>
<dbReference type="GO" id="GO:0000981">
    <property type="term" value="F:DNA-binding transcription factor activity, RNA polymerase II-specific"/>
    <property type="evidence" value="ECO:0007669"/>
    <property type="project" value="TreeGrafter"/>
</dbReference>
<dbReference type="PANTHER" id="PTHR11834">
    <property type="entry name" value="TRANSCRIPTIONAL ENHANCER FACTOR TEF RELATED"/>
    <property type="match status" value="1"/>
</dbReference>
<evidence type="ECO:0000259" key="8">
    <source>
        <dbReference type="PROSITE" id="PS51088"/>
    </source>
</evidence>
<evidence type="ECO:0000256" key="3">
    <source>
        <dbReference type="ARBA" id="ARBA00023015"/>
    </source>
</evidence>
<dbReference type="Gene3D" id="6.10.20.40">
    <property type="entry name" value="TEA/ATTS domain"/>
    <property type="match status" value="1"/>
</dbReference>
<dbReference type="PROSITE" id="PS51088">
    <property type="entry name" value="TEA_2"/>
    <property type="match status" value="1"/>
</dbReference>
<evidence type="ECO:0000313" key="10">
    <source>
        <dbReference type="Proteomes" id="UP000593566"/>
    </source>
</evidence>
<feature type="region of interest" description="Disordered" evidence="7">
    <location>
        <begin position="1"/>
        <end position="41"/>
    </location>
</feature>
<proteinExistence type="inferred from homology"/>